<gene>
    <name evidence="1" type="ORF">FHU38_003870</name>
</gene>
<protein>
    <submittedName>
        <fullName evidence="1">Uncharacterized protein</fullName>
    </submittedName>
</protein>
<evidence type="ECO:0000313" key="1">
    <source>
        <dbReference type="EMBL" id="NIJ13526.1"/>
    </source>
</evidence>
<accession>A0A7X5ZSG3</accession>
<keyword evidence="2" id="KW-1185">Reference proteome</keyword>
<proteinExistence type="predicted"/>
<evidence type="ECO:0000313" key="2">
    <source>
        <dbReference type="Proteomes" id="UP000545493"/>
    </source>
</evidence>
<dbReference type="AlphaFoldDB" id="A0A7X5ZSG3"/>
<comment type="caution">
    <text evidence="1">The sequence shown here is derived from an EMBL/GenBank/DDBJ whole genome shotgun (WGS) entry which is preliminary data.</text>
</comment>
<reference evidence="1 2" key="1">
    <citation type="submission" date="2020-03" db="EMBL/GenBank/DDBJ databases">
        <title>Sequencing the genomes of 1000 actinobacteria strains.</title>
        <authorList>
            <person name="Klenk H.-P."/>
        </authorList>
    </citation>
    <scope>NUCLEOTIDE SEQUENCE [LARGE SCALE GENOMIC DNA]</scope>
    <source>
        <strain evidence="1 2">DSM 45685</strain>
    </source>
</reference>
<sequence>MWSEPVILPSAHKHGISEEDILHAWRNAVDVWEQDDDVTMLIGPSNSARLLEVGLVDSDEGPVIVHCMLARRKYLRR</sequence>
<dbReference type="RefSeq" id="WP_167173371.1">
    <property type="nucleotide sequence ID" value="NZ_JAAOYM010000001.1"/>
</dbReference>
<organism evidence="1 2">
    <name type="scientific">Saccharomonospora amisosensis</name>
    <dbReference type="NCBI Taxonomy" id="1128677"/>
    <lineage>
        <taxon>Bacteria</taxon>
        <taxon>Bacillati</taxon>
        <taxon>Actinomycetota</taxon>
        <taxon>Actinomycetes</taxon>
        <taxon>Pseudonocardiales</taxon>
        <taxon>Pseudonocardiaceae</taxon>
        <taxon>Saccharomonospora</taxon>
    </lineage>
</organism>
<name>A0A7X5ZSG3_9PSEU</name>
<dbReference type="EMBL" id="JAAOYM010000001">
    <property type="protein sequence ID" value="NIJ13526.1"/>
    <property type="molecule type" value="Genomic_DNA"/>
</dbReference>
<dbReference type="Proteomes" id="UP000545493">
    <property type="component" value="Unassembled WGS sequence"/>
</dbReference>